<name>X0X3V0_9ZZZZ</name>
<dbReference type="EMBL" id="BARS01043256">
    <property type="protein sequence ID" value="GAG37690.1"/>
    <property type="molecule type" value="Genomic_DNA"/>
</dbReference>
<organism evidence="1">
    <name type="scientific">marine sediment metagenome</name>
    <dbReference type="NCBI Taxonomy" id="412755"/>
    <lineage>
        <taxon>unclassified sequences</taxon>
        <taxon>metagenomes</taxon>
        <taxon>ecological metagenomes</taxon>
    </lineage>
</organism>
<dbReference type="AlphaFoldDB" id="X0X3V0"/>
<accession>X0X3V0</accession>
<sequence>MVKIEILDHKKHKFMFINNRLWMWDTPEERDAEKELADKSFGDVLVAGYGFGILTKFLLKNPKVKSVTTVEKYKEVIKKMKEFGKIYGKVIIGDFYDMPKDKKFDCVIGDIYPDIDRVFLKDYIKFKKKAEKLVKKNGIILAWGKDFFEYLIKNKGV</sequence>
<reference evidence="1" key="1">
    <citation type="journal article" date="2014" name="Front. Microbiol.">
        <title>High frequency of phylogenetically diverse reductive dehalogenase-homologous genes in deep subseafloor sedimentary metagenomes.</title>
        <authorList>
            <person name="Kawai M."/>
            <person name="Futagami T."/>
            <person name="Toyoda A."/>
            <person name="Takaki Y."/>
            <person name="Nishi S."/>
            <person name="Hori S."/>
            <person name="Arai W."/>
            <person name="Tsubouchi T."/>
            <person name="Morono Y."/>
            <person name="Uchiyama I."/>
            <person name="Ito T."/>
            <person name="Fujiyama A."/>
            <person name="Inagaki F."/>
            <person name="Takami H."/>
        </authorList>
    </citation>
    <scope>NUCLEOTIDE SEQUENCE</scope>
    <source>
        <strain evidence="1">Expedition CK06-06</strain>
    </source>
</reference>
<evidence type="ECO:0000313" key="1">
    <source>
        <dbReference type="EMBL" id="GAG37690.1"/>
    </source>
</evidence>
<gene>
    <name evidence="1" type="ORF">S01H1_65516</name>
</gene>
<proteinExistence type="predicted"/>
<protein>
    <recommendedName>
        <fullName evidence="2">PABS domain-containing protein</fullName>
    </recommendedName>
</protein>
<evidence type="ECO:0008006" key="2">
    <source>
        <dbReference type="Google" id="ProtNLM"/>
    </source>
</evidence>
<dbReference type="Gene3D" id="3.40.50.150">
    <property type="entry name" value="Vaccinia Virus protein VP39"/>
    <property type="match status" value="1"/>
</dbReference>
<comment type="caution">
    <text evidence="1">The sequence shown here is derived from an EMBL/GenBank/DDBJ whole genome shotgun (WGS) entry which is preliminary data.</text>
</comment>
<dbReference type="InterPro" id="IPR029063">
    <property type="entry name" value="SAM-dependent_MTases_sf"/>
</dbReference>
<dbReference type="SUPFAM" id="SSF53335">
    <property type="entry name" value="S-adenosyl-L-methionine-dependent methyltransferases"/>
    <property type="match status" value="1"/>
</dbReference>